<keyword evidence="2" id="KW-1185">Reference proteome</keyword>
<organism evidence="1 2">
    <name type="scientific">Amycolatopsis thermophila</name>
    <dbReference type="NCBI Taxonomy" id="206084"/>
    <lineage>
        <taxon>Bacteria</taxon>
        <taxon>Bacillati</taxon>
        <taxon>Actinomycetota</taxon>
        <taxon>Actinomycetes</taxon>
        <taxon>Pseudonocardiales</taxon>
        <taxon>Pseudonocardiaceae</taxon>
        <taxon>Amycolatopsis</taxon>
    </lineage>
</organism>
<protein>
    <recommendedName>
        <fullName evidence="3">Secreted protein</fullName>
    </recommendedName>
</protein>
<comment type="caution">
    <text evidence="1">The sequence shown here is derived from an EMBL/GenBank/DDBJ whole genome shotgun (WGS) entry which is preliminary data.</text>
</comment>
<sequence>MHKLQAAVVVAGIAATCVIGGTAEAAAAGVTCGGVSYQGLSRGNACYYSDGDKILVSDVRKDGYWVYAHVVDEPVSAPHNDYYCNNKKGGGTTVTCGRNAKEGGKVRFSITVMRGDTFLASSGPISARS</sequence>
<dbReference type="RefSeq" id="WP_306987890.1">
    <property type="nucleotide sequence ID" value="NZ_JAUSUT010000001.1"/>
</dbReference>
<proteinExistence type="predicted"/>
<evidence type="ECO:0008006" key="3">
    <source>
        <dbReference type="Google" id="ProtNLM"/>
    </source>
</evidence>
<gene>
    <name evidence="1" type="ORF">FB470_000163</name>
</gene>
<accession>A0ABU0ELL8</accession>
<reference evidence="1 2" key="1">
    <citation type="submission" date="2023-07" db="EMBL/GenBank/DDBJ databases">
        <title>Sequencing the genomes of 1000 actinobacteria strains.</title>
        <authorList>
            <person name="Klenk H.-P."/>
        </authorList>
    </citation>
    <scope>NUCLEOTIDE SEQUENCE [LARGE SCALE GENOMIC DNA]</scope>
    <source>
        <strain evidence="1 2">DSM 45805</strain>
    </source>
</reference>
<dbReference type="Proteomes" id="UP001229651">
    <property type="component" value="Unassembled WGS sequence"/>
</dbReference>
<evidence type="ECO:0000313" key="1">
    <source>
        <dbReference type="EMBL" id="MDQ0376169.1"/>
    </source>
</evidence>
<evidence type="ECO:0000313" key="2">
    <source>
        <dbReference type="Proteomes" id="UP001229651"/>
    </source>
</evidence>
<name>A0ABU0ELL8_9PSEU</name>
<dbReference type="EMBL" id="JAUSUT010000001">
    <property type="protein sequence ID" value="MDQ0376169.1"/>
    <property type="molecule type" value="Genomic_DNA"/>
</dbReference>